<dbReference type="OrthoDB" id="10607390at2759"/>
<dbReference type="SUPFAM" id="SSF63748">
    <property type="entry name" value="Tudor/PWWP/MBT"/>
    <property type="match status" value="1"/>
</dbReference>
<protein>
    <recommendedName>
        <fullName evidence="1">Tudor domain-containing protein</fullName>
    </recommendedName>
</protein>
<accession>A0A9N9S075</accession>
<name>A0A9N9S075_9DIPT</name>
<dbReference type="InterPro" id="IPR002999">
    <property type="entry name" value="Tudor"/>
</dbReference>
<dbReference type="GO" id="GO:0005737">
    <property type="term" value="C:cytoplasm"/>
    <property type="evidence" value="ECO:0007669"/>
    <property type="project" value="UniProtKB-ARBA"/>
</dbReference>
<reference evidence="2" key="1">
    <citation type="submission" date="2022-01" db="EMBL/GenBank/DDBJ databases">
        <authorList>
            <person name="King R."/>
        </authorList>
    </citation>
    <scope>NUCLEOTIDE SEQUENCE</scope>
</reference>
<keyword evidence="3" id="KW-1185">Reference proteome</keyword>
<evidence type="ECO:0000313" key="2">
    <source>
        <dbReference type="EMBL" id="CAG9806699.1"/>
    </source>
</evidence>
<evidence type="ECO:0000259" key="1">
    <source>
        <dbReference type="Pfam" id="PF00567"/>
    </source>
</evidence>
<dbReference type="Proteomes" id="UP001153620">
    <property type="component" value="Chromosome 3"/>
</dbReference>
<dbReference type="Pfam" id="PF00567">
    <property type="entry name" value="TUDOR"/>
    <property type="match status" value="1"/>
</dbReference>
<organism evidence="2 3">
    <name type="scientific">Chironomus riparius</name>
    <dbReference type="NCBI Taxonomy" id="315576"/>
    <lineage>
        <taxon>Eukaryota</taxon>
        <taxon>Metazoa</taxon>
        <taxon>Ecdysozoa</taxon>
        <taxon>Arthropoda</taxon>
        <taxon>Hexapoda</taxon>
        <taxon>Insecta</taxon>
        <taxon>Pterygota</taxon>
        <taxon>Neoptera</taxon>
        <taxon>Endopterygota</taxon>
        <taxon>Diptera</taxon>
        <taxon>Nematocera</taxon>
        <taxon>Chironomoidea</taxon>
        <taxon>Chironomidae</taxon>
        <taxon>Chironominae</taxon>
        <taxon>Chironomus</taxon>
    </lineage>
</organism>
<proteinExistence type="predicted"/>
<dbReference type="Gene3D" id="2.30.30.140">
    <property type="match status" value="1"/>
</dbReference>
<reference evidence="2" key="2">
    <citation type="submission" date="2022-10" db="EMBL/GenBank/DDBJ databases">
        <authorList>
            <consortium name="ENA_rothamsted_submissions"/>
            <consortium name="culmorum"/>
            <person name="King R."/>
        </authorList>
    </citation>
    <scope>NUCLEOTIDE SEQUENCE</scope>
</reference>
<evidence type="ECO:0000313" key="3">
    <source>
        <dbReference type="Proteomes" id="UP001153620"/>
    </source>
</evidence>
<sequence length="450" mass="52579">MSTKDYCPRADYSNYEINTVFTGSIVSTYSKLRRLVYCVNSVDVKNFLKIDDFKYYKRLHKKPAVGAFFVYYSASRNSYYRAFNLGSNPVDPVSIKAFFIDTGECHYLVYEKKKFFYYPDAFYMPIMGIFCKIRNIPKRFKSALDFFEECPFKKLKFNIVEKGQTENDLGAKEECLIVDVEFSKNKADLEDDEDDNERNQAIKLTKSVLLKFNCANDPPIELTYIDVPFMSSEVPDKTIKFKTNQKVLVYPEMTIAPNKYYGICKSTHEASRDMETLTRLMINMNKFNITYEKLARKAVLNEMVIMSEDTDDGNRYYRGMVLEVFDEISIILYVDYGRTQPFHCTKLFKFPIEFSSVPFHTFRIHASNIQISHDDAINHTNMIVIDLTIKPMCFGVVETIDELDIVVKLYDKNGHNMKDVLERIYKPLRVPKVSKIVKKLADDDQSRDWT</sequence>
<dbReference type="InterPro" id="IPR035437">
    <property type="entry name" value="SNase_OB-fold_sf"/>
</dbReference>
<feature type="domain" description="Tudor" evidence="1">
    <location>
        <begin position="269"/>
        <end position="364"/>
    </location>
</feature>
<gene>
    <name evidence="2" type="ORF">CHIRRI_LOCUS9554</name>
</gene>
<dbReference type="AlphaFoldDB" id="A0A9N9S075"/>
<dbReference type="Gene3D" id="2.40.50.90">
    <property type="match status" value="1"/>
</dbReference>
<dbReference type="EMBL" id="OU895879">
    <property type="protein sequence ID" value="CAG9806699.1"/>
    <property type="molecule type" value="Genomic_DNA"/>
</dbReference>